<keyword evidence="2" id="KW-0012">Acyltransferase</keyword>
<evidence type="ECO:0000256" key="7">
    <source>
        <dbReference type="ARBA" id="ARBA00050849"/>
    </source>
</evidence>
<protein>
    <recommendedName>
        <fullName evidence="5">aralkylamine N-acetyltransferase</fullName>
        <ecNumber evidence="5">2.3.1.87</ecNumber>
    </recommendedName>
</protein>
<dbReference type="PROSITE" id="PS51186">
    <property type="entry name" value="GNAT"/>
    <property type="match status" value="1"/>
</dbReference>
<dbReference type="InterPro" id="IPR016181">
    <property type="entry name" value="Acyl_CoA_acyltransferase"/>
</dbReference>
<comment type="catalytic activity">
    <reaction evidence="9">
        <text>dopamine + acetyl-CoA = N-acetyldopamine + CoA + H(+)</text>
        <dbReference type="Rhea" id="RHEA:51388"/>
        <dbReference type="ChEBI" id="CHEBI:15378"/>
        <dbReference type="ChEBI" id="CHEBI:57287"/>
        <dbReference type="ChEBI" id="CHEBI:57288"/>
        <dbReference type="ChEBI" id="CHEBI:59905"/>
        <dbReference type="ChEBI" id="CHEBI:125678"/>
    </reaction>
    <physiologicalReaction direction="left-to-right" evidence="9">
        <dbReference type="Rhea" id="RHEA:51389"/>
    </physiologicalReaction>
</comment>
<evidence type="ECO:0000259" key="14">
    <source>
        <dbReference type="PROSITE" id="PS51186"/>
    </source>
</evidence>
<evidence type="ECO:0000256" key="12">
    <source>
        <dbReference type="ARBA" id="ARBA00052335"/>
    </source>
</evidence>
<dbReference type="AlphaFoldDB" id="A0A7R9EBL3"/>
<accession>A0A7R9EBL3</accession>
<dbReference type="EC" id="2.3.1.87" evidence="5"/>
<gene>
    <name evidence="15" type="ORF">TMSB3V08_LOCUS7502</name>
</gene>
<dbReference type="EMBL" id="OB794627">
    <property type="protein sequence ID" value="CAD7430752.1"/>
    <property type="molecule type" value="Genomic_DNA"/>
</dbReference>
<comment type="pathway">
    <text evidence="3">Aromatic compound metabolism; melatonin biosynthesis; melatonin from serotonin: step 1/2.</text>
</comment>
<comment type="catalytic activity">
    <reaction evidence="6">
        <text>dopamine + (9Z)-octadecenoyl-CoA = N-(9Z-octadecanoyl)-dopamine + CoA + H(+)</text>
        <dbReference type="Rhea" id="RHEA:51380"/>
        <dbReference type="ChEBI" id="CHEBI:15378"/>
        <dbReference type="ChEBI" id="CHEBI:31883"/>
        <dbReference type="ChEBI" id="CHEBI:57287"/>
        <dbReference type="ChEBI" id="CHEBI:57387"/>
        <dbReference type="ChEBI" id="CHEBI:59905"/>
    </reaction>
    <physiologicalReaction direction="left-to-right" evidence="6">
        <dbReference type="Rhea" id="RHEA:51381"/>
    </physiologicalReaction>
</comment>
<evidence type="ECO:0000256" key="8">
    <source>
        <dbReference type="ARBA" id="ARBA00051284"/>
    </source>
</evidence>
<comment type="catalytic activity">
    <reaction evidence="7">
        <text>serotonin + octadecanoyl-CoA = N-octadecanoyl-serotonin + CoA + H(+)</text>
        <dbReference type="Rhea" id="RHEA:51400"/>
        <dbReference type="ChEBI" id="CHEBI:15378"/>
        <dbReference type="ChEBI" id="CHEBI:57287"/>
        <dbReference type="ChEBI" id="CHEBI:57394"/>
        <dbReference type="ChEBI" id="CHEBI:134065"/>
        <dbReference type="ChEBI" id="CHEBI:350546"/>
    </reaction>
    <physiologicalReaction direction="left-to-right" evidence="7">
        <dbReference type="Rhea" id="RHEA:51401"/>
    </physiologicalReaction>
</comment>
<dbReference type="InterPro" id="IPR000182">
    <property type="entry name" value="GNAT_dom"/>
</dbReference>
<evidence type="ECO:0000256" key="3">
    <source>
        <dbReference type="ARBA" id="ARBA00037926"/>
    </source>
</evidence>
<proteinExistence type="inferred from homology"/>
<name>A0A7R9EBL3_9NEOP</name>
<evidence type="ECO:0000256" key="5">
    <source>
        <dbReference type="ARBA" id="ARBA00039114"/>
    </source>
</evidence>
<dbReference type="CDD" id="cd04301">
    <property type="entry name" value="NAT_SF"/>
    <property type="match status" value="1"/>
</dbReference>
<keyword evidence="1" id="KW-0808">Transferase</keyword>
<evidence type="ECO:0000256" key="11">
    <source>
        <dbReference type="ARBA" id="ARBA00052178"/>
    </source>
</evidence>
<sequence>MGKFEDMEFSLIPEERYEDVIHHLRNNFFADEPLNSAVSLVQPGDPHAELEEHSLNTLKDGLSQMAVHTDTGQVIGVALNGIQGPGDLAASQAKLTTLTDEKFRQIFDLLYGANLTLDLFQQHGVDRIFECRILSVDKRFRGRGLARELLRRSEEVAKENGFKVFKEDATGFFSQKVAESVGLQTVHELRYEDYTSPDTGEVIFKTKKPHESLKIMVKILQ</sequence>
<reference evidence="15" key="1">
    <citation type="submission" date="2020-11" db="EMBL/GenBank/DDBJ databases">
        <authorList>
            <person name="Tran Van P."/>
        </authorList>
    </citation>
    <scope>NUCLEOTIDE SEQUENCE</scope>
</reference>
<evidence type="ECO:0000256" key="4">
    <source>
        <dbReference type="ARBA" id="ARBA00038182"/>
    </source>
</evidence>
<evidence type="ECO:0000256" key="1">
    <source>
        <dbReference type="ARBA" id="ARBA00022679"/>
    </source>
</evidence>
<comment type="catalytic activity">
    <reaction evidence="11">
        <text>serotonin + hexadecanoyl-CoA = N-hexadecanoyl-serotonin + CoA + H(+)</text>
        <dbReference type="Rhea" id="RHEA:51384"/>
        <dbReference type="ChEBI" id="CHEBI:15378"/>
        <dbReference type="ChEBI" id="CHEBI:57287"/>
        <dbReference type="ChEBI" id="CHEBI:57379"/>
        <dbReference type="ChEBI" id="CHEBI:134059"/>
        <dbReference type="ChEBI" id="CHEBI:350546"/>
    </reaction>
    <physiologicalReaction direction="left-to-right" evidence="11">
        <dbReference type="Rhea" id="RHEA:51385"/>
    </physiologicalReaction>
</comment>
<dbReference type="Pfam" id="PF00583">
    <property type="entry name" value="Acetyltransf_1"/>
    <property type="match status" value="1"/>
</dbReference>
<dbReference type="PANTHER" id="PTHR20905:SF32">
    <property type="entry name" value="ARYLALKYLAMINE N-ACETYLTRANSFERASE-LIKE 7, ISOFORM A"/>
    <property type="match status" value="1"/>
</dbReference>
<comment type="catalytic activity">
    <reaction evidence="10">
        <text>serotonin + (9Z)-octadecenoyl-CoA = N-(9Z-octadecenoyl)-serotonin + CoA + H(+)</text>
        <dbReference type="Rhea" id="RHEA:51392"/>
        <dbReference type="ChEBI" id="CHEBI:15378"/>
        <dbReference type="ChEBI" id="CHEBI:57287"/>
        <dbReference type="ChEBI" id="CHEBI:57387"/>
        <dbReference type="ChEBI" id="CHEBI:134064"/>
        <dbReference type="ChEBI" id="CHEBI:350546"/>
    </reaction>
    <physiologicalReaction direction="left-to-right" evidence="10">
        <dbReference type="Rhea" id="RHEA:51393"/>
    </physiologicalReaction>
</comment>
<dbReference type="SUPFAM" id="SSF55729">
    <property type="entry name" value="Acyl-CoA N-acyltransferases (Nat)"/>
    <property type="match status" value="1"/>
</dbReference>
<evidence type="ECO:0000256" key="2">
    <source>
        <dbReference type="ARBA" id="ARBA00023315"/>
    </source>
</evidence>
<dbReference type="GO" id="GO:0004059">
    <property type="term" value="F:aralkylamine N-acetyltransferase activity"/>
    <property type="evidence" value="ECO:0007669"/>
    <property type="project" value="UniProtKB-EC"/>
</dbReference>
<evidence type="ECO:0000256" key="6">
    <source>
        <dbReference type="ARBA" id="ARBA00050189"/>
    </source>
</evidence>
<comment type="similarity">
    <text evidence="4">Belongs to the acetyltransferase family. AANAT subfamily.</text>
</comment>
<organism evidence="15">
    <name type="scientific">Timema monikensis</name>
    <dbReference type="NCBI Taxonomy" id="170555"/>
    <lineage>
        <taxon>Eukaryota</taxon>
        <taxon>Metazoa</taxon>
        <taxon>Ecdysozoa</taxon>
        <taxon>Arthropoda</taxon>
        <taxon>Hexapoda</taxon>
        <taxon>Insecta</taxon>
        <taxon>Pterygota</taxon>
        <taxon>Neoptera</taxon>
        <taxon>Polyneoptera</taxon>
        <taxon>Phasmatodea</taxon>
        <taxon>Timematodea</taxon>
        <taxon>Timematoidea</taxon>
        <taxon>Timematidae</taxon>
        <taxon>Timema</taxon>
    </lineage>
</organism>
<dbReference type="Gene3D" id="3.40.630.30">
    <property type="match status" value="1"/>
</dbReference>
<evidence type="ECO:0000313" key="15">
    <source>
        <dbReference type="EMBL" id="CAD7430752.1"/>
    </source>
</evidence>
<comment type="catalytic activity">
    <reaction evidence="8">
        <text>serotonin + (5Z,8Z,11Z,14Z)-eicosatetraenoyl-CoA = N-[(5Z,8Z,11Z,14Z)-eicosatetraenoyl]-serotonin + CoA + H(+)</text>
        <dbReference type="Rhea" id="RHEA:51396"/>
        <dbReference type="ChEBI" id="CHEBI:15378"/>
        <dbReference type="ChEBI" id="CHEBI:57287"/>
        <dbReference type="ChEBI" id="CHEBI:57368"/>
        <dbReference type="ChEBI" id="CHEBI:132255"/>
        <dbReference type="ChEBI" id="CHEBI:350546"/>
    </reaction>
    <physiologicalReaction direction="left-to-right" evidence="8">
        <dbReference type="Rhea" id="RHEA:51397"/>
    </physiologicalReaction>
</comment>
<comment type="catalytic activity">
    <reaction evidence="12">
        <text>dopamine + hexadecanoyl-CoA = N-hexadecanoyl-dopamine + CoA + H(+)</text>
        <dbReference type="Rhea" id="RHEA:51376"/>
        <dbReference type="ChEBI" id="CHEBI:15378"/>
        <dbReference type="ChEBI" id="CHEBI:57287"/>
        <dbReference type="ChEBI" id="CHEBI:57379"/>
        <dbReference type="ChEBI" id="CHEBI:59905"/>
        <dbReference type="ChEBI" id="CHEBI:134058"/>
    </reaction>
    <physiologicalReaction direction="left-to-right" evidence="12">
        <dbReference type="Rhea" id="RHEA:51377"/>
    </physiologicalReaction>
</comment>
<evidence type="ECO:0000256" key="10">
    <source>
        <dbReference type="ARBA" id="ARBA00051823"/>
    </source>
</evidence>
<comment type="catalytic activity">
    <reaction evidence="13">
        <text>serotonin + acetyl-CoA = N-acetylserotonin + CoA + H(+)</text>
        <dbReference type="Rhea" id="RHEA:25217"/>
        <dbReference type="ChEBI" id="CHEBI:15378"/>
        <dbReference type="ChEBI" id="CHEBI:17697"/>
        <dbReference type="ChEBI" id="CHEBI:57287"/>
        <dbReference type="ChEBI" id="CHEBI:57288"/>
        <dbReference type="ChEBI" id="CHEBI:350546"/>
        <dbReference type="EC" id="2.3.1.87"/>
    </reaction>
    <physiologicalReaction direction="left-to-right" evidence="13">
        <dbReference type="Rhea" id="RHEA:25218"/>
    </physiologicalReaction>
</comment>
<dbReference type="PANTHER" id="PTHR20905">
    <property type="entry name" value="N-ACETYLTRANSFERASE-RELATED"/>
    <property type="match status" value="1"/>
</dbReference>
<evidence type="ECO:0000256" key="9">
    <source>
        <dbReference type="ARBA" id="ARBA00051711"/>
    </source>
</evidence>
<dbReference type="FunFam" id="3.40.630.30:FF:000046">
    <property type="entry name" value="Dopamine N-acetyltransferase"/>
    <property type="match status" value="1"/>
</dbReference>
<evidence type="ECO:0000256" key="13">
    <source>
        <dbReference type="ARBA" id="ARBA00052491"/>
    </source>
</evidence>
<feature type="domain" description="N-acetyltransferase" evidence="14">
    <location>
        <begin position="7"/>
        <end position="209"/>
    </location>
</feature>